<dbReference type="GO" id="GO:0005524">
    <property type="term" value="F:ATP binding"/>
    <property type="evidence" value="ECO:0007669"/>
    <property type="project" value="UniProtKB-KW"/>
</dbReference>
<dbReference type="Pfam" id="PF00005">
    <property type="entry name" value="ABC_tran"/>
    <property type="match status" value="1"/>
</dbReference>
<name>A0A9D5K8V1_UNCW3</name>
<dbReference type="SUPFAM" id="SSF52540">
    <property type="entry name" value="P-loop containing nucleoside triphosphate hydrolases"/>
    <property type="match status" value="1"/>
</dbReference>
<evidence type="ECO:0000259" key="5">
    <source>
        <dbReference type="PROSITE" id="PS50893"/>
    </source>
</evidence>
<dbReference type="PROSITE" id="PS00211">
    <property type="entry name" value="ABC_TRANSPORTER_1"/>
    <property type="match status" value="1"/>
</dbReference>
<sequence length="224" mass="25000">MSKGYLLEAKGIKRVYVNGDEEVEALRDANLKLKKGEAVSIFGPSGSGKSTFLHIIGAFDRPTDGLIEFDGRMISAMTDEELAEFRNREVGFVFQFHHLLPEFSALENVALPLLISGSGKKEAYEKARALLSEVGLAERINFLPVKLSGGEKQRVAVARALVHDPRIVLADEPTGNLDRETEAEVMEIFSRLNRKKKITFVIVSHNLLVKKFTDKHYDLIDGKM</sequence>
<evidence type="ECO:0000313" key="7">
    <source>
        <dbReference type="Proteomes" id="UP000630660"/>
    </source>
</evidence>
<dbReference type="AlphaFoldDB" id="A0A9D5K8V1"/>
<accession>A0A9D5K8V1</accession>
<dbReference type="PANTHER" id="PTHR24220">
    <property type="entry name" value="IMPORT ATP-BINDING PROTEIN"/>
    <property type="match status" value="1"/>
</dbReference>
<dbReference type="GO" id="GO:0098796">
    <property type="term" value="C:membrane protein complex"/>
    <property type="evidence" value="ECO:0007669"/>
    <property type="project" value="UniProtKB-ARBA"/>
</dbReference>
<evidence type="ECO:0000256" key="3">
    <source>
        <dbReference type="ARBA" id="ARBA00022741"/>
    </source>
</evidence>
<dbReference type="InterPro" id="IPR003593">
    <property type="entry name" value="AAA+_ATPase"/>
</dbReference>
<dbReference type="EMBL" id="WJKJ01000153">
    <property type="protein sequence ID" value="MBD3364492.1"/>
    <property type="molecule type" value="Genomic_DNA"/>
</dbReference>
<dbReference type="SMART" id="SM00382">
    <property type="entry name" value="AAA"/>
    <property type="match status" value="1"/>
</dbReference>
<dbReference type="InterPro" id="IPR003439">
    <property type="entry name" value="ABC_transporter-like_ATP-bd"/>
</dbReference>
<dbReference type="PANTHER" id="PTHR24220:SF689">
    <property type="entry name" value="LIPOPROTEIN-RELEASING SYSTEM ATP-BINDING PROTEIN LOLD"/>
    <property type="match status" value="1"/>
</dbReference>
<dbReference type="Proteomes" id="UP000630660">
    <property type="component" value="Unassembled WGS sequence"/>
</dbReference>
<dbReference type="CDD" id="cd03255">
    <property type="entry name" value="ABC_MJ0796_LolCDE_FtsE"/>
    <property type="match status" value="1"/>
</dbReference>
<keyword evidence="4 6" id="KW-0067">ATP-binding</keyword>
<keyword evidence="2" id="KW-0813">Transport</keyword>
<evidence type="ECO:0000313" key="6">
    <source>
        <dbReference type="EMBL" id="MBD3364492.1"/>
    </source>
</evidence>
<dbReference type="InterPro" id="IPR017911">
    <property type="entry name" value="MacB-like_ATP-bd"/>
</dbReference>
<keyword evidence="3" id="KW-0547">Nucleotide-binding</keyword>
<dbReference type="FunFam" id="3.40.50.300:FF:000032">
    <property type="entry name" value="Export ABC transporter ATP-binding protein"/>
    <property type="match status" value="1"/>
</dbReference>
<feature type="domain" description="ABC transporter" evidence="5">
    <location>
        <begin position="7"/>
        <end position="224"/>
    </location>
</feature>
<organism evidence="6 7">
    <name type="scientific">candidate division WOR-3 bacterium</name>
    <dbReference type="NCBI Taxonomy" id="2052148"/>
    <lineage>
        <taxon>Bacteria</taxon>
        <taxon>Bacteria division WOR-3</taxon>
    </lineage>
</organism>
<dbReference type="InterPro" id="IPR027417">
    <property type="entry name" value="P-loop_NTPase"/>
</dbReference>
<evidence type="ECO:0000256" key="2">
    <source>
        <dbReference type="ARBA" id="ARBA00022448"/>
    </source>
</evidence>
<evidence type="ECO:0000256" key="4">
    <source>
        <dbReference type="ARBA" id="ARBA00022840"/>
    </source>
</evidence>
<evidence type="ECO:0000256" key="1">
    <source>
        <dbReference type="ARBA" id="ARBA00005417"/>
    </source>
</evidence>
<proteinExistence type="inferred from homology"/>
<reference evidence="6" key="1">
    <citation type="submission" date="2019-11" db="EMBL/GenBank/DDBJ databases">
        <title>Microbial mats filling the niche in hypersaline microbial mats.</title>
        <authorList>
            <person name="Wong H.L."/>
            <person name="Macleod F.I."/>
            <person name="White R.A. III"/>
            <person name="Burns B.P."/>
        </authorList>
    </citation>
    <scope>NUCLEOTIDE SEQUENCE</scope>
    <source>
        <strain evidence="6">Bin_327</strain>
    </source>
</reference>
<protein>
    <submittedName>
        <fullName evidence="6">ATP-binding cassette domain-containing protein</fullName>
    </submittedName>
</protein>
<comment type="similarity">
    <text evidence="1">Belongs to the ABC transporter superfamily.</text>
</comment>
<dbReference type="GO" id="GO:0005886">
    <property type="term" value="C:plasma membrane"/>
    <property type="evidence" value="ECO:0007669"/>
    <property type="project" value="TreeGrafter"/>
</dbReference>
<dbReference type="GO" id="GO:0016887">
    <property type="term" value="F:ATP hydrolysis activity"/>
    <property type="evidence" value="ECO:0007669"/>
    <property type="project" value="InterPro"/>
</dbReference>
<gene>
    <name evidence="6" type="ORF">GF359_04690</name>
</gene>
<dbReference type="GO" id="GO:0022857">
    <property type="term" value="F:transmembrane transporter activity"/>
    <property type="evidence" value="ECO:0007669"/>
    <property type="project" value="TreeGrafter"/>
</dbReference>
<dbReference type="InterPro" id="IPR017871">
    <property type="entry name" value="ABC_transporter-like_CS"/>
</dbReference>
<dbReference type="InterPro" id="IPR015854">
    <property type="entry name" value="ABC_transpr_LolD-like"/>
</dbReference>
<dbReference type="Gene3D" id="3.40.50.300">
    <property type="entry name" value="P-loop containing nucleotide triphosphate hydrolases"/>
    <property type="match status" value="1"/>
</dbReference>
<dbReference type="PROSITE" id="PS50893">
    <property type="entry name" value="ABC_TRANSPORTER_2"/>
    <property type="match status" value="1"/>
</dbReference>
<comment type="caution">
    <text evidence="6">The sequence shown here is derived from an EMBL/GenBank/DDBJ whole genome shotgun (WGS) entry which is preliminary data.</text>
</comment>